<dbReference type="EMBL" id="PYFT01000001">
    <property type="protein sequence ID" value="PSR52858.1"/>
    <property type="molecule type" value="Genomic_DNA"/>
</dbReference>
<evidence type="ECO:0000256" key="8">
    <source>
        <dbReference type="ARBA" id="ARBA00023136"/>
    </source>
</evidence>
<dbReference type="RefSeq" id="WP_106926897.1">
    <property type="nucleotide sequence ID" value="NZ_PYFT01000001.1"/>
</dbReference>
<keyword evidence="6" id="KW-0769">Symport</keyword>
<evidence type="ECO:0000256" key="2">
    <source>
        <dbReference type="ARBA" id="ARBA00022475"/>
    </source>
</evidence>
<evidence type="ECO:0000256" key="6">
    <source>
        <dbReference type="ARBA" id="ARBA00022847"/>
    </source>
</evidence>
<organism evidence="10 11">
    <name type="scientific">Adhaeribacter arboris</name>
    <dbReference type="NCBI Taxonomy" id="2072846"/>
    <lineage>
        <taxon>Bacteria</taxon>
        <taxon>Pseudomonadati</taxon>
        <taxon>Bacteroidota</taxon>
        <taxon>Cytophagia</taxon>
        <taxon>Cytophagales</taxon>
        <taxon>Hymenobacteraceae</taxon>
        <taxon>Adhaeribacter</taxon>
    </lineage>
</organism>
<feature type="transmembrane region" description="Helical" evidence="9">
    <location>
        <begin position="72"/>
        <end position="92"/>
    </location>
</feature>
<feature type="transmembrane region" description="Helical" evidence="9">
    <location>
        <begin position="333"/>
        <end position="353"/>
    </location>
</feature>
<evidence type="ECO:0000313" key="10">
    <source>
        <dbReference type="EMBL" id="PSR52858.1"/>
    </source>
</evidence>
<feature type="transmembrane region" description="Helical" evidence="9">
    <location>
        <begin position="99"/>
        <end position="120"/>
    </location>
</feature>
<sequence>MQVILGLLYHFIGGFASGSFYIPFSKVKKWAWESYWLVGGVFSWLIVPPLGAALTAPGYFITLANTESSTLFYTYLMGLLWGIGGLTFGLTMRYLGLSLGMAIVLGFCAAFGTLIPPIFYEFFGRSGNAKTITELLSTTSGLVIFAGVLLCLAGIAICGKAGTLKEKELSAEQKTANIKEFNFPKGLIVAIFSGVLSAFMSFGYETGKPIAEATVARGIDPLWQNNPTLVVILLGGLTTNFIWCLYLNIRNKTGGDYINSGTPLARNYLFSAIAGTTWYLQFFFYGMGESLFSANGLGFSSWTLHMAFIIIVSNVWGIYFNEWKGASPRTMRVIILGIVTVIASTMVVGYGNYLAS</sequence>
<dbReference type="NCBIfam" id="NF010024">
    <property type="entry name" value="PRK13499.1-4"/>
    <property type="match status" value="1"/>
</dbReference>
<evidence type="ECO:0000313" key="11">
    <source>
        <dbReference type="Proteomes" id="UP000240357"/>
    </source>
</evidence>
<reference evidence="10 11" key="1">
    <citation type="submission" date="2018-03" db="EMBL/GenBank/DDBJ databases">
        <title>Adhaeribacter sp. HMF7605 Genome sequencing and assembly.</title>
        <authorList>
            <person name="Kang H."/>
            <person name="Kang J."/>
            <person name="Cha I."/>
            <person name="Kim H."/>
            <person name="Joh K."/>
        </authorList>
    </citation>
    <scope>NUCLEOTIDE SEQUENCE [LARGE SCALE GENOMIC DNA]</scope>
    <source>
        <strain evidence="10 11">HMF7605</strain>
    </source>
</reference>
<dbReference type="GO" id="GO:0016020">
    <property type="term" value="C:membrane"/>
    <property type="evidence" value="ECO:0007669"/>
    <property type="project" value="InterPro"/>
</dbReference>
<keyword evidence="4" id="KW-0762">Sugar transport</keyword>
<dbReference type="Proteomes" id="UP000240357">
    <property type="component" value="Unassembled WGS sequence"/>
</dbReference>
<feature type="transmembrane region" description="Helical" evidence="9">
    <location>
        <begin position="299"/>
        <end position="321"/>
    </location>
</feature>
<evidence type="ECO:0000256" key="1">
    <source>
        <dbReference type="ARBA" id="ARBA00022448"/>
    </source>
</evidence>
<keyword evidence="7 9" id="KW-1133">Transmembrane helix</keyword>
<keyword evidence="3" id="KW-0997">Cell inner membrane</keyword>
<dbReference type="Pfam" id="PF06379">
    <property type="entry name" value="RhaT"/>
    <property type="match status" value="1"/>
</dbReference>
<protein>
    <submittedName>
        <fullName evidence="10">L-rhamnose/proton symporter RhaT</fullName>
    </submittedName>
</protein>
<dbReference type="GO" id="GO:0015153">
    <property type="term" value="F:rhamnose transmembrane transporter activity"/>
    <property type="evidence" value="ECO:0007669"/>
    <property type="project" value="InterPro"/>
</dbReference>
<accession>A0A2T2YBP4</accession>
<feature type="transmembrane region" description="Helical" evidence="9">
    <location>
        <begin position="6"/>
        <end position="24"/>
    </location>
</feature>
<evidence type="ECO:0000256" key="3">
    <source>
        <dbReference type="ARBA" id="ARBA00022519"/>
    </source>
</evidence>
<dbReference type="AlphaFoldDB" id="A0A2T2YBP4"/>
<keyword evidence="1" id="KW-0813">Transport</keyword>
<name>A0A2T2YBP4_9BACT</name>
<feature type="transmembrane region" description="Helical" evidence="9">
    <location>
        <begin position="229"/>
        <end position="247"/>
    </location>
</feature>
<feature type="transmembrane region" description="Helical" evidence="9">
    <location>
        <begin position="140"/>
        <end position="162"/>
    </location>
</feature>
<evidence type="ECO:0000256" key="9">
    <source>
        <dbReference type="SAM" id="Phobius"/>
    </source>
</evidence>
<keyword evidence="2" id="KW-1003">Cell membrane</keyword>
<evidence type="ECO:0000256" key="4">
    <source>
        <dbReference type="ARBA" id="ARBA00022597"/>
    </source>
</evidence>
<dbReference type="GO" id="GO:0015293">
    <property type="term" value="F:symporter activity"/>
    <property type="evidence" value="ECO:0007669"/>
    <property type="project" value="UniProtKB-KW"/>
</dbReference>
<evidence type="ECO:0000256" key="7">
    <source>
        <dbReference type="ARBA" id="ARBA00022989"/>
    </source>
</evidence>
<dbReference type="OrthoDB" id="9790043at2"/>
<dbReference type="InterPro" id="IPR004673">
    <property type="entry name" value="L-rhamnose-proton_sym_RhaT"/>
</dbReference>
<feature type="transmembrane region" description="Helical" evidence="9">
    <location>
        <begin position="36"/>
        <end position="60"/>
    </location>
</feature>
<feature type="transmembrane region" description="Helical" evidence="9">
    <location>
        <begin position="268"/>
        <end position="287"/>
    </location>
</feature>
<evidence type="ECO:0000256" key="5">
    <source>
        <dbReference type="ARBA" id="ARBA00022692"/>
    </source>
</evidence>
<comment type="caution">
    <text evidence="10">The sequence shown here is derived from an EMBL/GenBank/DDBJ whole genome shotgun (WGS) entry which is preliminary data.</text>
</comment>
<keyword evidence="11" id="KW-1185">Reference proteome</keyword>
<feature type="transmembrane region" description="Helical" evidence="9">
    <location>
        <begin position="183"/>
        <end position="204"/>
    </location>
</feature>
<keyword evidence="8 9" id="KW-0472">Membrane</keyword>
<gene>
    <name evidence="10" type="ORF">AHMF7605_04615</name>
</gene>
<keyword evidence="5 9" id="KW-0812">Transmembrane</keyword>
<proteinExistence type="predicted"/>